<sequence length="277" mass="29123">MGLSSTRGCWAHLEDAGSIRGAPGVEQVVLPRAHKPLPCGRRQSSRVGPLVHGGLGAAGTPQRERPKGSSAARTAGGELEGEDAALVQVQLVLVGLGVVHAEGVGALHAQRGPQAQGCRERWCQRMWWWVWGCARCPAMLTQGVHRGFGGSGAELWGTAGSRGYGIALRCGGAGLEAGCPRLLHLLGQNNVTLPSSTHHPQVLPPSLNPARYKGSPPDLQPSSFPLCGAERRRLLPAQWQLLQPVLTGGIGMDTVWGRGVLRGRDNSRAGMGGITPQ</sequence>
<proteinExistence type="predicted"/>
<protein>
    <submittedName>
        <fullName evidence="2">Uncharacterized protein</fullName>
    </submittedName>
</protein>
<reference evidence="2" key="2">
    <citation type="submission" date="2025-08" db="UniProtKB">
        <authorList>
            <consortium name="Ensembl"/>
        </authorList>
    </citation>
    <scope>IDENTIFICATION</scope>
</reference>
<reference evidence="2" key="3">
    <citation type="submission" date="2025-09" db="UniProtKB">
        <authorList>
            <consortium name="Ensembl"/>
        </authorList>
    </citation>
    <scope>IDENTIFICATION</scope>
</reference>
<keyword evidence="3" id="KW-1185">Reference proteome</keyword>
<dbReference type="Ensembl" id="ENSCJPT00005016555.1">
    <property type="protein sequence ID" value="ENSCJPP00005011314.1"/>
    <property type="gene ID" value="ENSCJPG00005009719.1"/>
</dbReference>
<dbReference type="Proteomes" id="UP000694412">
    <property type="component" value="Chromosome 28"/>
</dbReference>
<evidence type="ECO:0000313" key="3">
    <source>
        <dbReference type="Proteomes" id="UP000694412"/>
    </source>
</evidence>
<evidence type="ECO:0000256" key="1">
    <source>
        <dbReference type="SAM" id="MobiDB-lite"/>
    </source>
</evidence>
<reference evidence="2" key="1">
    <citation type="submission" date="2015-11" db="EMBL/GenBank/DDBJ databases">
        <authorList>
            <consortium name="International Coturnix japonica Genome Analysis Consortium"/>
            <person name="Warren W."/>
            <person name="Burt D.W."/>
            <person name="Antin P.B."/>
            <person name="Lanford R."/>
            <person name="Gros J."/>
            <person name="Wilson R.K."/>
        </authorList>
    </citation>
    <scope>NUCLEOTIDE SEQUENCE [LARGE SCALE GENOMIC DNA]</scope>
</reference>
<feature type="region of interest" description="Disordered" evidence="1">
    <location>
        <begin position="39"/>
        <end position="76"/>
    </location>
</feature>
<feature type="region of interest" description="Disordered" evidence="1">
    <location>
        <begin position="195"/>
        <end position="217"/>
    </location>
</feature>
<accession>A0A8C2TBW8</accession>
<evidence type="ECO:0000313" key="2">
    <source>
        <dbReference type="Ensembl" id="ENSCJPP00005011314.1"/>
    </source>
</evidence>
<name>A0A8C2TBW8_COTJA</name>
<organism evidence="2 3">
    <name type="scientific">Coturnix japonica</name>
    <name type="common">Japanese quail</name>
    <name type="synonym">Coturnix coturnix japonica</name>
    <dbReference type="NCBI Taxonomy" id="93934"/>
    <lineage>
        <taxon>Eukaryota</taxon>
        <taxon>Metazoa</taxon>
        <taxon>Chordata</taxon>
        <taxon>Craniata</taxon>
        <taxon>Vertebrata</taxon>
        <taxon>Euteleostomi</taxon>
        <taxon>Archelosauria</taxon>
        <taxon>Archosauria</taxon>
        <taxon>Dinosauria</taxon>
        <taxon>Saurischia</taxon>
        <taxon>Theropoda</taxon>
        <taxon>Coelurosauria</taxon>
        <taxon>Aves</taxon>
        <taxon>Neognathae</taxon>
        <taxon>Galloanserae</taxon>
        <taxon>Galliformes</taxon>
        <taxon>Phasianidae</taxon>
        <taxon>Perdicinae</taxon>
        <taxon>Coturnix</taxon>
    </lineage>
</organism>
<dbReference type="AlphaFoldDB" id="A0A8C2TBW8"/>